<dbReference type="Gene3D" id="3.40.50.2300">
    <property type="match status" value="1"/>
</dbReference>
<feature type="domain" description="Response regulatory" evidence="2">
    <location>
        <begin position="70"/>
        <end position="179"/>
    </location>
</feature>
<dbReference type="PROSITE" id="PS50110">
    <property type="entry name" value="RESPONSE_REGULATORY"/>
    <property type="match status" value="1"/>
</dbReference>
<evidence type="ECO:0000259" key="2">
    <source>
        <dbReference type="PROSITE" id="PS50110"/>
    </source>
</evidence>
<keyword evidence="1" id="KW-0597">Phosphoprotein</keyword>
<evidence type="ECO:0000313" key="3">
    <source>
        <dbReference type="EMBL" id="PLR06776.1"/>
    </source>
</evidence>
<reference evidence="3 4" key="1">
    <citation type="submission" date="2017-12" db="EMBL/GenBank/DDBJ databases">
        <title>The genome sequence of Caulobacter flavus CGMCC1 15093.</title>
        <authorList>
            <person name="Gao J."/>
            <person name="Mao X."/>
            <person name="Sun J."/>
        </authorList>
    </citation>
    <scope>NUCLEOTIDE SEQUENCE [LARGE SCALE GENOMIC DNA]</scope>
    <source>
        <strain evidence="3 4">CGMCC1 15093</strain>
    </source>
</reference>
<dbReference type="GO" id="GO:0000160">
    <property type="term" value="P:phosphorelay signal transduction system"/>
    <property type="evidence" value="ECO:0007669"/>
    <property type="project" value="InterPro"/>
</dbReference>
<organism evidence="3 4">
    <name type="scientific">Caulobacter flavus</name>
    <dbReference type="NCBI Taxonomy" id="1679497"/>
    <lineage>
        <taxon>Bacteria</taxon>
        <taxon>Pseudomonadati</taxon>
        <taxon>Pseudomonadota</taxon>
        <taxon>Alphaproteobacteria</taxon>
        <taxon>Caulobacterales</taxon>
        <taxon>Caulobacteraceae</taxon>
        <taxon>Caulobacter</taxon>
    </lineage>
</organism>
<dbReference type="InterPro" id="IPR001789">
    <property type="entry name" value="Sig_transdc_resp-reg_receiver"/>
</dbReference>
<evidence type="ECO:0000313" key="4">
    <source>
        <dbReference type="Proteomes" id="UP000234483"/>
    </source>
</evidence>
<sequence length="200" mass="21262">MAVFLFYPRLHDGACLTFVTANLPDDAAALRHAGLVLEDHGSAETVTVWQGERLVGAVGVAHLTSPSRGSLLLVENCFFQAETYSLALRAAGFAVSCASSEAQALAHLGRHVPAAALVDLDLGEGPSYAVAETLETLDTPFLFVTGYDRAVLPARWRHIGHVGKPATGVHLVDAVERLLARTASHNPAPRLHQAPYPLTV</sequence>
<evidence type="ECO:0000256" key="1">
    <source>
        <dbReference type="PROSITE-ProRule" id="PRU00169"/>
    </source>
</evidence>
<dbReference type="SMART" id="SM00448">
    <property type="entry name" value="REC"/>
    <property type="match status" value="1"/>
</dbReference>
<protein>
    <recommendedName>
        <fullName evidence="2">Response regulatory domain-containing protein</fullName>
    </recommendedName>
</protein>
<proteinExistence type="predicted"/>
<accession>A0A2N5CLU3</accession>
<comment type="caution">
    <text evidence="3">The sequence shown here is derived from an EMBL/GenBank/DDBJ whole genome shotgun (WGS) entry which is preliminary data.</text>
</comment>
<dbReference type="RefSeq" id="WP_101715500.1">
    <property type="nucleotide sequence ID" value="NZ_PJRQ01000049.1"/>
</dbReference>
<dbReference type="AlphaFoldDB" id="A0A2N5CLU3"/>
<gene>
    <name evidence="3" type="ORF">CFHF_24250</name>
</gene>
<dbReference type="EMBL" id="PJRQ01000049">
    <property type="protein sequence ID" value="PLR06776.1"/>
    <property type="molecule type" value="Genomic_DNA"/>
</dbReference>
<dbReference type="SUPFAM" id="SSF52172">
    <property type="entry name" value="CheY-like"/>
    <property type="match status" value="1"/>
</dbReference>
<feature type="modified residue" description="4-aspartylphosphate" evidence="1">
    <location>
        <position position="119"/>
    </location>
</feature>
<dbReference type="InterPro" id="IPR011006">
    <property type="entry name" value="CheY-like_superfamily"/>
</dbReference>
<name>A0A2N5CLU3_9CAUL</name>
<dbReference type="Proteomes" id="UP000234483">
    <property type="component" value="Unassembled WGS sequence"/>
</dbReference>